<dbReference type="InterPro" id="IPR032722">
    <property type="entry name" value="Deaminase_XOO_2897"/>
</dbReference>
<evidence type="ECO:0000313" key="1">
    <source>
        <dbReference type="EMBL" id="GAA4854237.1"/>
    </source>
</evidence>
<comment type="caution">
    <text evidence="1">The sequence shown here is derived from an EMBL/GenBank/DDBJ whole genome shotgun (WGS) entry which is preliminary data.</text>
</comment>
<dbReference type="Proteomes" id="UP001501752">
    <property type="component" value="Unassembled WGS sequence"/>
</dbReference>
<dbReference type="Pfam" id="PF14435">
    <property type="entry name" value="SUKH-4"/>
    <property type="match status" value="1"/>
</dbReference>
<keyword evidence="2" id="KW-1185">Reference proteome</keyword>
<reference evidence="2" key="1">
    <citation type="journal article" date="2019" name="Int. J. Syst. Evol. Microbiol.">
        <title>The Global Catalogue of Microorganisms (GCM) 10K type strain sequencing project: providing services to taxonomists for standard genome sequencing and annotation.</title>
        <authorList>
            <consortium name="The Broad Institute Genomics Platform"/>
            <consortium name="The Broad Institute Genome Sequencing Center for Infectious Disease"/>
            <person name="Wu L."/>
            <person name="Ma J."/>
        </authorList>
    </citation>
    <scope>NUCLEOTIDE SEQUENCE [LARGE SCALE GENOMIC DNA]</scope>
    <source>
        <strain evidence="2">JCM 13006</strain>
    </source>
</reference>
<evidence type="ECO:0000313" key="2">
    <source>
        <dbReference type="Proteomes" id="UP001501752"/>
    </source>
</evidence>
<dbReference type="RefSeq" id="WP_345697726.1">
    <property type="nucleotide sequence ID" value="NZ_BAABIS010000001.1"/>
</dbReference>
<name>A0ABP9DS65_9ACTN</name>
<dbReference type="InterPro" id="IPR025851">
    <property type="entry name" value="SUKH-4"/>
</dbReference>
<evidence type="ECO:0008006" key="3">
    <source>
        <dbReference type="Google" id="ProtNLM"/>
    </source>
</evidence>
<gene>
    <name evidence="1" type="ORF">GCM10023235_34530</name>
</gene>
<dbReference type="Pfam" id="PF14440">
    <property type="entry name" value="XOO_2897-deam"/>
    <property type="match status" value="1"/>
</dbReference>
<sequence>MITREQALAAAHRWVNGDLPQDTARPVRSFEFDLGWVVWPEPSPVQVDPLTGARRAPEEIGAACAVVDRASGELSVWPSVPVPEVVRVYRDRLGAGSHDPALPPVTGPGSRTELAYRDAAGEPQSLVVESAPGLPHPALRGWQQLQRQGVTAADVLAIRTDLRPTMLPGGYWAQRLLAELPEVPVGYDLPYGPRFDHRAADVRTLAGRRGTPFNRVPFPVAVAPAPVESAQALAGRLAAVFGADGVCRFDPDAVAAADLPAAVAGPLLEVGLPRRVEGFFAVHHPAADGVAEAAGPVLPDVAALVEALGRGARATAAARAALLGQLLLGSDGWALITVDTAQGRVRAIDPDDCAARHCNADLTAFLRSLLLFAERYPRLRDLPPAAAGPAVAELQWALATLDATAFADPENWWAVIVEQLWHGVL</sequence>
<protein>
    <recommendedName>
        <fullName evidence="3">Nucleic acid/nucleotide deaminase of polymorphic system toxin</fullName>
    </recommendedName>
</protein>
<organism evidence="1 2">
    <name type="scientific">Kitasatospora terrestris</name>
    <dbReference type="NCBI Taxonomy" id="258051"/>
    <lineage>
        <taxon>Bacteria</taxon>
        <taxon>Bacillati</taxon>
        <taxon>Actinomycetota</taxon>
        <taxon>Actinomycetes</taxon>
        <taxon>Kitasatosporales</taxon>
        <taxon>Streptomycetaceae</taxon>
        <taxon>Kitasatospora</taxon>
    </lineage>
</organism>
<dbReference type="EMBL" id="BAABIS010000001">
    <property type="protein sequence ID" value="GAA4854237.1"/>
    <property type="molecule type" value="Genomic_DNA"/>
</dbReference>
<proteinExistence type="predicted"/>
<accession>A0ABP9DS65</accession>